<dbReference type="Proteomes" id="UP000813444">
    <property type="component" value="Unassembled WGS sequence"/>
</dbReference>
<dbReference type="InterPro" id="IPR045518">
    <property type="entry name" value="2EXR"/>
</dbReference>
<accession>A0A8K0WK48</accession>
<dbReference type="PANTHER" id="PTHR35910:SF1">
    <property type="entry name" value="2EXR DOMAIN-CONTAINING PROTEIN"/>
    <property type="match status" value="1"/>
</dbReference>
<sequence length="230" mass="26656">MSSFPLFKRLPLELRQRIWTMAMEPRLIHVRNGSTLPGPPTLMHACAESRSHLRRHYVQAFGGDGSGPYAWVNFDMDTICVSDWELSKNVLQDAPVKHLSVTTSDDGEFFWYRDTGVVVGIKSLQHLEVRPLSQTPGYKVDWWREWDSLMELWYYADVPVPFRTTIIGPYPGHKVPEITPDNYLRVERDARREREPLDDVSDSEDDVDAPHRYRAWRHAPGCDCPSQQAF</sequence>
<dbReference type="PANTHER" id="PTHR35910">
    <property type="entry name" value="2EXR DOMAIN-CONTAINING PROTEIN"/>
    <property type="match status" value="1"/>
</dbReference>
<protein>
    <recommendedName>
        <fullName evidence="1">2EXR domain-containing protein</fullName>
    </recommendedName>
</protein>
<proteinExistence type="predicted"/>
<evidence type="ECO:0000313" key="3">
    <source>
        <dbReference type="Proteomes" id="UP000813444"/>
    </source>
</evidence>
<gene>
    <name evidence="2" type="ORF">B0I35DRAFT_446345</name>
</gene>
<dbReference type="Pfam" id="PF20150">
    <property type="entry name" value="2EXR"/>
    <property type="match status" value="1"/>
</dbReference>
<reference evidence="2" key="1">
    <citation type="journal article" date="2021" name="Nat. Commun.">
        <title>Genetic determinants of endophytism in the Arabidopsis root mycobiome.</title>
        <authorList>
            <person name="Mesny F."/>
            <person name="Miyauchi S."/>
            <person name="Thiergart T."/>
            <person name="Pickel B."/>
            <person name="Atanasova L."/>
            <person name="Karlsson M."/>
            <person name="Huettel B."/>
            <person name="Barry K.W."/>
            <person name="Haridas S."/>
            <person name="Chen C."/>
            <person name="Bauer D."/>
            <person name="Andreopoulos W."/>
            <person name="Pangilinan J."/>
            <person name="LaButti K."/>
            <person name="Riley R."/>
            <person name="Lipzen A."/>
            <person name="Clum A."/>
            <person name="Drula E."/>
            <person name="Henrissat B."/>
            <person name="Kohler A."/>
            <person name="Grigoriev I.V."/>
            <person name="Martin F.M."/>
            <person name="Hacquard S."/>
        </authorList>
    </citation>
    <scope>NUCLEOTIDE SEQUENCE</scope>
    <source>
        <strain evidence="2">MPI-CAGE-CH-0235</strain>
    </source>
</reference>
<feature type="domain" description="2EXR" evidence="1">
    <location>
        <begin position="4"/>
        <end position="79"/>
    </location>
</feature>
<dbReference type="AlphaFoldDB" id="A0A8K0WK48"/>
<dbReference type="EMBL" id="JAGPNK010000030">
    <property type="protein sequence ID" value="KAH7303637.1"/>
    <property type="molecule type" value="Genomic_DNA"/>
</dbReference>
<comment type="caution">
    <text evidence="2">The sequence shown here is derived from an EMBL/GenBank/DDBJ whole genome shotgun (WGS) entry which is preliminary data.</text>
</comment>
<keyword evidence="3" id="KW-1185">Reference proteome</keyword>
<dbReference type="OrthoDB" id="3473305at2759"/>
<organism evidence="2 3">
    <name type="scientific">Stachybotrys elegans</name>
    <dbReference type="NCBI Taxonomy" id="80388"/>
    <lineage>
        <taxon>Eukaryota</taxon>
        <taxon>Fungi</taxon>
        <taxon>Dikarya</taxon>
        <taxon>Ascomycota</taxon>
        <taxon>Pezizomycotina</taxon>
        <taxon>Sordariomycetes</taxon>
        <taxon>Hypocreomycetidae</taxon>
        <taxon>Hypocreales</taxon>
        <taxon>Stachybotryaceae</taxon>
        <taxon>Stachybotrys</taxon>
    </lineage>
</organism>
<name>A0A8K0WK48_9HYPO</name>
<evidence type="ECO:0000313" key="2">
    <source>
        <dbReference type="EMBL" id="KAH7303637.1"/>
    </source>
</evidence>
<evidence type="ECO:0000259" key="1">
    <source>
        <dbReference type="Pfam" id="PF20150"/>
    </source>
</evidence>